<name>A0A1M6X9B2_9RHOB</name>
<dbReference type="RefSeq" id="WP_073031975.1">
    <property type="nucleotide sequence ID" value="NZ_BMLR01000001.1"/>
</dbReference>
<sequence>MRAAEIETQVEALTSLDLEALRAIWRSHFGEPPKLRSPDLLRLLLAWRLQAQHLGGLDHDTRRKLRGRRPTVPEGQQLGTGAILRRDWQGKRIEVVVQSDGFHWNGQLWPSLSAVARAATGTRWNGPRFFGLRESSV</sequence>
<dbReference type="Pfam" id="PF11149">
    <property type="entry name" value="DUF2924"/>
    <property type="match status" value="1"/>
</dbReference>
<dbReference type="AlphaFoldDB" id="A0A1M6X9B2"/>
<evidence type="ECO:0000313" key="2">
    <source>
        <dbReference type="Proteomes" id="UP000183974"/>
    </source>
</evidence>
<dbReference type="STRING" id="337701.SAMN05444398_101331"/>
<reference evidence="1 2" key="1">
    <citation type="submission" date="2016-11" db="EMBL/GenBank/DDBJ databases">
        <authorList>
            <person name="Jaros S."/>
            <person name="Januszkiewicz K."/>
            <person name="Wedrychowicz H."/>
        </authorList>
    </citation>
    <scope>NUCLEOTIDE SEQUENCE [LARGE SCALE GENOMIC DNA]</scope>
    <source>
        <strain evidence="1 2">DSM 29589</strain>
    </source>
</reference>
<protein>
    <recommendedName>
        <fullName evidence="3">DUF2924 domain-containing protein</fullName>
    </recommendedName>
</protein>
<evidence type="ECO:0000313" key="1">
    <source>
        <dbReference type="EMBL" id="SHL02375.1"/>
    </source>
</evidence>
<dbReference type="Proteomes" id="UP000183974">
    <property type="component" value="Unassembled WGS sequence"/>
</dbReference>
<evidence type="ECO:0008006" key="3">
    <source>
        <dbReference type="Google" id="ProtNLM"/>
    </source>
</evidence>
<dbReference type="OrthoDB" id="284135at2"/>
<proteinExistence type="predicted"/>
<keyword evidence="2" id="KW-1185">Reference proteome</keyword>
<accession>A0A1M6X9B2</accession>
<dbReference type="EMBL" id="FRBR01000001">
    <property type="protein sequence ID" value="SHL02375.1"/>
    <property type="molecule type" value="Genomic_DNA"/>
</dbReference>
<dbReference type="InterPro" id="IPR021322">
    <property type="entry name" value="DUF2924"/>
</dbReference>
<organism evidence="1 2">
    <name type="scientific">Roseovarius pacificus</name>
    <dbReference type="NCBI Taxonomy" id="337701"/>
    <lineage>
        <taxon>Bacteria</taxon>
        <taxon>Pseudomonadati</taxon>
        <taxon>Pseudomonadota</taxon>
        <taxon>Alphaproteobacteria</taxon>
        <taxon>Rhodobacterales</taxon>
        <taxon>Roseobacteraceae</taxon>
        <taxon>Roseovarius</taxon>
    </lineage>
</organism>
<gene>
    <name evidence="1" type="ORF">SAMN05444398_101331</name>
</gene>